<sequence length="467" mass="54700">MEVITRFAPSPTGKLHLGSIRTALYSWLFAKRFNGKFILRIENTDQKRIDQESVNSIINSMQWLGLNWDSGPYFQTSKIANYRAIIKNMIDSGLAYPCYCSQERLNNLRSVQIKTGKKPKYDRHCRLLKNKCIKNKNYVIRFANPEIGYVTFYDLIRGKIIFQNSELDDLIILRSNGIPTYNFCAVIDDHEMNITHVIRGEDHLNNTPRQLNIFKALKLIPPKYAHISMILDENKRKLSKKNQDTDILQYKDDGILPEALLNYLVRLGWSCGNQEIFNIDEMKNLFDIKSINKANCIFNKSKLLWINQYYISNIPTSNILTKIIEYFKTYNIDTKHGPNLEKIVNLFKSRSKTLKEIFNQIVYFYRDIYKIEINLLSKYLLINQKFILELIYKNLKIIQVWSTKDIKNIILKTAQKTNTNMKNVAMPLRIILSGRENTPSIDILIYTCGKIYTLKKIKIALQFITNK</sequence>
<dbReference type="InterPro" id="IPR004527">
    <property type="entry name" value="Glu-tRNA-ligase_bac/mito"/>
</dbReference>
<comment type="similarity">
    <text evidence="2 10">Belongs to the class-I aminoacyl-tRNA synthetase family. Glutamate--tRNA ligase type 1 subfamily.</text>
</comment>
<dbReference type="CDD" id="cd00808">
    <property type="entry name" value="GluRS_core"/>
    <property type="match status" value="1"/>
</dbReference>
<dbReference type="Pfam" id="PF19269">
    <property type="entry name" value="Anticodon_2"/>
    <property type="match status" value="1"/>
</dbReference>
<evidence type="ECO:0000259" key="12">
    <source>
        <dbReference type="Pfam" id="PF19269"/>
    </source>
</evidence>
<dbReference type="PANTHER" id="PTHR43311:SF2">
    <property type="entry name" value="GLUTAMATE--TRNA LIGASE, MITOCHONDRIAL-RELATED"/>
    <property type="match status" value="1"/>
</dbReference>
<evidence type="ECO:0000256" key="10">
    <source>
        <dbReference type="HAMAP-Rule" id="MF_00022"/>
    </source>
</evidence>
<evidence type="ECO:0000256" key="2">
    <source>
        <dbReference type="ARBA" id="ARBA00007894"/>
    </source>
</evidence>
<dbReference type="HAMAP" id="MF_00022">
    <property type="entry name" value="Glu_tRNA_synth_type1"/>
    <property type="match status" value="1"/>
</dbReference>
<comment type="subunit">
    <text evidence="3 10">Monomer.</text>
</comment>
<comment type="catalytic activity">
    <reaction evidence="10">
        <text>tRNA(Glu) + L-glutamate + ATP = L-glutamyl-tRNA(Glu) + AMP + diphosphate</text>
        <dbReference type="Rhea" id="RHEA:23540"/>
        <dbReference type="Rhea" id="RHEA-COMP:9663"/>
        <dbReference type="Rhea" id="RHEA-COMP:9680"/>
        <dbReference type="ChEBI" id="CHEBI:29985"/>
        <dbReference type="ChEBI" id="CHEBI:30616"/>
        <dbReference type="ChEBI" id="CHEBI:33019"/>
        <dbReference type="ChEBI" id="CHEBI:78442"/>
        <dbReference type="ChEBI" id="CHEBI:78520"/>
        <dbReference type="ChEBI" id="CHEBI:456215"/>
        <dbReference type="EC" id="6.1.1.17"/>
    </reaction>
</comment>
<dbReference type="HOGENOM" id="CLU_015768_6_3_6"/>
<dbReference type="InterPro" id="IPR045462">
    <property type="entry name" value="aa-tRNA-synth_I_cd-bd"/>
</dbReference>
<dbReference type="Proteomes" id="UP000009061">
    <property type="component" value="Chromosome"/>
</dbReference>
<dbReference type="SUPFAM" id="SSF52374">
    <property type="entry name" value="Nucleotidylyl transferase"/>
    <property type="match status" value="1"/>
</dbReference>
<dbReference type="InterPro" id="IPR020751">
    <property type="entry name" value="aa-tRNA-synth_I_codon-bd_sub2"/>
</dbReference>
<gene>
    <name evidence="10 13" type="primary">gltX</name>
    <name evidence="13" type="ORF">WIGMOR_0661</name>
</gene>
<dbReference type="GO" id="GO:0004818">
    <property type="term" value="F:glutamate-tRNA ligase activity"/>
    <property type="evidence" value="ECO:0007669"/>
    <property type="project" value="UniProtKB-UniRule"/>
</dbReference>
<keyword evidence="9 10" id="KW-0030">Aminoacyl-tRNA synthetase</keyword>
<dbReference type="InterPro" id="IPR008925">
    <property type="entry name" value="aa_tRNA-synth_I_cd-bd_sf"/>
</dbReference>
<evidence type="ECO:0000256" key="9">
    <source>
        <dbReference type="ARBA" id="ARBA00023146"/>
    </source>
</evidence>
<dbReference type="AlphaFoldDB" id="H6Q5I7"/>
<dbReference type="InterPro" id="IPR000924">
    <property type="entry name" value="Glu/Gln-tRNA-synth"/>
</dbReference>
<proteinExistence type="inferred from homology"/>
<feature type="short sequence motif" description="'HIGH' region" evidence="10">
    <location>
        <begin position="9"/>
        <end position="19"/>
    </location>
</feature>
<feature type="domain" description="Glutamyl/glutaminyl-tRNA synthetase class Ib catalytic" evidence="11">
    <location>
        <begin position="2"/>
        <end position="305"/>
    </location>
</feature>
<dbReference type="GO" id="GO:0008270">
    <property type="term" value="F:zinc ion binding"/>
    <property type="evidence" value="ECO:0007669"/>
    <property type="project" value="InterPro"/>
</dbReference>
<dbReference type="PANTHER" id="PTHR43311">
    <property type="entry name" value="GLUTAMATE--TRNA LIGASE"/>
    <property type="match status" value="1"/>
</dbReference>
<dbReference type="eggNOG" id="COG0008">
    <property type="taxonomic scope" value="Bacteria"/>
</dbReference>
<dbReference type="Gene3D" id="1.10.10.350">
    <property type="match status" value="1"/>
</dbReference>
<dbReference type="NCBIfam" id="TIGR00464">
    <property type="entry name" value="gltX_bact"/>
    <property type="match status" value="1"/>
</dbReference>
<keyword evidence="6 10" id="KW-0547">Nucleotide-binding</keyword>
<dbReference type="InterPro" id="IPR020058">
    <property type="entry name" value="Glu/Gln-tRNA-synth_Ib_cat-dom"/>
</dbReference>
<dbReference type="FunFam" id="3.40.50.620:FF:000007">
    <property type="entry name" value="Glutamate--tRNA ligase"/>
    <property type="match status" value="1"/>
</dbReference>
<reference evidence="13 14" key="1">
    <citation type="journal article" date="2012" name="MBio">
        <title>Insight into the transmission biology and species-specific functional capabilities of tsetse (Diptera: glossinidae) obligate symbiont wigglesworthia.</title>
        <authorList>
            <person name="Rio R.V."/>
            <person name="Symula R.E."/>
            <person name="Wang J."/>
            <person name="Lohs C."/>
            <person name="Wu Y.N."/>
            <person name="Snyder A.K."/>
            <person name="Bjornson R.D."/>
            <person name="Oshima K."/>
            <person name="Biehl B.S."/>
            <person name="Perna N.T."/>
            <person name="Hattori M."/>
            <person name="Aksoy S."/>
        </authorList>
    </citation>
    <scope>NUCLEOTIDE SEQUENCE [LARGE SCALE GENOMIC DNA]</scope>
    <source>
        <strain evidence="13">WGM</strain>
    </source>
</reference>
<dbReference type="RefSeq" id="WP_014354408.1">
    <property type="nucleotide sequence ID" value="NC_016893.1"/>
</dbReference>
<dbReference type="STRING" id="1142511.WIGMOR_0661"/>
<evidence type="ECO:0000256" key="7">
    <source>
        <dbReference type="ARBA" id="ARBA00022840"/>
    </source>
</evidence>
<dbReference type="GO" id="GO:0005524">
    <property type="term" value="F:ATP binding"/>
    <property type="evidence" value="ECO:0007669"/>
    <property type="project" value="UniProtKB-UniRule"/>
</dbReference>
<comment type="subcellular location">
    <subcellularLocation>
        <location evidence="1 10">Cytoplasm</location>
    </subcellularLocation>
</comment>
<dbReference type="Gene3D" id="3.40.50.620">
    <property type="entry name" value="HUPs"/>
    <property type="match status" value="1"/>
</dbReference>
<evidence type="ECO:0000313" key="13">
    <source>
        <dbReference type="EMBL" id="AFA41470.1"/>
    </source>
</evidence>
<protein>
    <recommendedName>
        <fullName evidence="10">Glutamate--tRNA ligase</fullName>
        <ecNumber evidence="10">6.1.1.17</ecNumber>
    </recommendedName>
    <alternativeName>
        <fullName evidence="10">Glutamyl-tRNA synthetase</fullName>
        <shortName evidence="10">GluRS</shortName>
    </alternativeName>
</protein>
<dbReference type="EC" id="6.1.1.17" evidence="10"/>
<keyword evidence="4 10" id="KW-0963">Cytoplasm</keyword>
<keyword evidence="14" id="KW-1185">Reference proteome</keyword>
<keyword evidence="8 10" id="KW-0648">Protein biosynthesis</keyword>
<evidence type="ECO:0000256" key="3">
    <source>
        <dbReference type="ARBA" id="ARBA00011245"/>
    </source>
</evidence>
<evidence type="ECO:0000256" key="4">
    <source>
        <dbReference type="ARBA" id="ARBA00022490"/>
    </source>
</evidence>
<evidence type="ECO:0000256" key="5">
    <source>
        <dbReference type="ARBA" id="ARBA00022598"/>
    </source>
</evidence>
<dbReference type="GO" id="GO:0005829">
    <property type="term" value="C:cytosol"/>
    <property type="evidence" value="ECO:0007669"/>
    <property type="project" value="TreeGrafter"/>
</dbReference>
<organism evidence="13 14">
    <name type="scientific">Wigglesworthia glossinidia endosymbiont of Glossina morsitans morsitans</name>
    <name type="common">Yale colony</name>
    <dbReference type="NCBI Taxonomy" id="1142511"/>
    <lineage>
        <taxon>Bacteria</taxon>
        <taxon>Pseudomonadati</taxon>
        <taxon>Pseudomonadota</taxon>
        <taxon>Gammaproteobacteria</taxon>
        <taxon>Enterobacterales</taxon>
        <taxon>Erwiniaceae</taxon>
        <taxon>Wigglesworthia</taxon>
    </lineage>
</organism>
<accession>H6Q5I7</accession>
<comment type="function">
    <text evidence="10">Catalyzes the attachment of glutamate to tRNA(Glu) in a two-step reaction: glutamate is first activated by ATP to form Glu-AMP and then transferred to the acceptor end of tRNA(Glu).</text>
</comment>
<keyword evidence="7 10" id="KW-0067">ATP-binding</keyword>
<dbReference type="InterPro" id="IPR014729">
    <property type="entry name" value="Rossmann-like_a/b/a_fold"/>
</dbReference>
<dbReference type="GO" id="GO:0006424">
    <property type="term" value="P:glutamyl-tRNA aminoacylation"/>
    <property type="evidence" value="ECO:0007669"/>
    <property type="project" value="UniProtKB-UniRule"/>
</dbReference>
<dbReference type="EMBL" id="CP003315">
    <property type="protein sequence ID" value="AFA41470.1"/>
    <property type="molecule type" value="Genomic_DNA"/>
</dbReference>
<dbReference type="OrthoDB" id="9807503at2"/>
<comment type="caution">
    <text evidence="10">Lacks conserved residue(s) required for the propagation of feature annotation.</text>
</comment>
<dbReference type="PRINTS" id="PR00987">
    <property type="entry name" value="TRNASYNTHGLU"/>
</dbReference>
<dbReference type="InterPro" id="IPR049940">
    <property type="entry name" value="GluQ/Sye"/>
</dbReference>
<evidence type="ECO:0000256" key="8">
    <source>
        <dbReference type="ARBA" id="ARBA00022917"/>
    </source>
</evidence>
<evidence type="ECO:0000256" key="1">
    <source>
        <dbReference type="ARBA" id="ARBA00004496"/>
    </source>
</evidence>
<evidence type="ECO:0000256" key="6">
    <source>
        <dbReference type="ARBA" id="ARBA00022741"/>
    </source>
</evidence>
<dbReference type="GO" id="GO:0000049">
    <property type="term" value="F:tRNA binding"/>
    <property type="evidence" value="ECO:0007669"/>
    <property type="project" value="InterPro"/>
</dbReference>
<name>H6Q5I7_WIGGL</name>
<feature type="binding site" evidence="10">
    <location>
        <position position="240"/>
    </location>
    <ligand>
        <name>ATP</name>
        <dbReference type="ChEBI" id="CHEBI:30616"/>
    </ligand>
</feature>
<dbReference type="KEGG" id="wgl:WIGMOR_0661"/>
<keyword evidence="5 10" id="KW-0436">Ligase</keyword>
<evidence type="ECO:0000313" key="14">
    <source>
        <dbReference type="Proteomes" id="UP000009061"/>
    </source>
</evidence>
<feature type="short sequence motif" description="'KMSKS' region" evidence="10">
    <location>
        <begin position="237"/>
        <end position="241"/>
    </location>
</feature>
<dbReference type="SUPFAM" id="SSF48163">
    <property type="entry name" value="An anticodon-binding domain of class I aminoacyl-tRNA synthetases"/>
    <property type="match status" value="1"/>
</dbReference>
<feature type="domain" description="Aminoacyl-tRNA synthetase class I anticodon-binding" evidence="12">
    <location>
        <begin position="326"/>
        <end position="461"/>
    </location>
</feature>
<dbReference type="Pfam" id="PF00749">
    <property type="entry name" value="tRNA-synt_1c"/>
    <property type="match status" value="1"/>
</dbReference>
<dbReference type="InterPro" id="IPR033910">
    <property type="entry name" value="GluRS_core"/>
</dbReference>
<evidence type="ECO:0000259" key="11">
    <source>
        <dbReference type="Pfam" id="PF00749"/>
    </source>
</evidence>